<evidence type="ECO:0000313" key="7">
    <source>
        <dbReference type="EMBL" id="MPN34839.1"/>
    </source>
</evidence>
<keyword evidence="3 5" id="KW-1133">Transmembrane helix</keyword>
<dbReference type="InterPro" id="IPR009908">
    <property type="entry name" value="Methylamine_util_MauE"/>
</dbReference>
<sequence>MGATNFLFDPVVVHAAAAAMGIILITGALGKLRDLELFRYAVENYGLLNGGSAALFARLFPVAELLAGLALIPDATRPLGVLLGLAVMAVATGGVTINLLRGMGRIECGCGTGGQRISWGLVVRNLFLCAALILAAADELPRSLGAIDYFSVAGAILALLVLYASANQLLANQPLLKELQS</sequence>
<evidence type="ECO:0000256" key="3">
    <source>
        <dbReference type="ARBA" id="ARBA00022989"/>
    </source>
</evidence>
<dbReference type="Pfam" id="PF07291">
    <property type="entry name" value="MauE"/>
    <property type="match status" value="1"/>
</dbReference>
<organism evidence="7">
    <name type="scientific">bioreactor metagenome</name>
    <dbReference type="NCBI Taxonomy" id="1076179"/>
    <lineage>
        <taxon>unclassified sequences</taxon>
        <taxon>metagenomes</taxon>
        <taxon>ecological metagenomes</taxon>
    </lineage>
</organism>
<evidence type="ECO:0000256" key="5">
    <source>
        <dbReference type="SAM" id="Phobius"/>
    </source>
</evidence>
<reference evidence="7" key="1">
    <citation type="submission" date="2019-08" db="EMBL/GenBank/DDBJ databases">
        <authorList>
            <person name="Kucharzyk K."/>
            <person name="Murdoch R.W."/>
            <person name="Higgins S."/>
            <person name="Loffler F."/>
        </authorList>
    </citation>
    <scope>NUCLEOTIDE SEQUENCE</scope>
</reference>
<dbReference type="GO" id="GO:0030416">
    <property type="term" value="P:methylamine metabolic process"/>
    <property type="evidence" value="ECO:0007669"/>
    <property type="project" value="InterPro"/>
</dbReference>
<feature type="transmembrane region" description="Helical" evidence="5">
    <location>
        <begin position="53"/>
        <end position="73"/>
    </location>
</feature>
<dbReference type="GO" id="GO:0016020">
    <property type="term" value="C:membrane"/>
    <property type="evidence" value="ECO:0007669"/>
    <property type="project" value="UniProtKB-SubCell"/>
</dbReference>
<feature type="transmembrane region" description="Helical" evidence="5">
    <location>
        <begin position="149"/>
        <end position="171"/>
    </location>
</feature>
<name>A0A645H9Q0_9ZZZZ</name>
<keyword evidence="2 5" id="KW-0812">Transmembrane</keyword>
<keyword evidence="4 5" id="KW-0472">Membrane</keyword>
<evidence type="ECO:0000259" key="6">
    <source>
        <dbReference type="Pfam" id="PF07291"/>
    </source>
</evidence>
<feature type="domain" description="Methylamine utilisation protein MauE" evidence="6">
    <location>
        <begin position="12"/>
        <end position="135"/>
    </location>
</feature>
<feature type="transmembrane region" description="Helical" evidence="5">
    <location>
        <begin position="12"/>
        <end position="32"/>
    </location>
</feature>
<proteinExistence type="predicted"/>
<comment type="subcellular location">
    <subcellularLocation>
        <location evidence="1">Membrane</location>
        <topology evidence="1">Multi-pass membrane protein</topology>
    </subcellularLocation>
</comment>
<evidence type="ECO:0000256" key="2">
    <source>
        <dbReference type="ARBA" id="ARBA00022692"/>
    </source>
</evidence>
<dbReference type="AlphaFoldDB" id="A0A645H9Q0"/>
<gene>
    <name evidence="7" type="ORF">SDC9_182333</name>
</gene>
<protein>
    <recommendedName>
        <fullName evidence="6">Methylamine utilisation protein MauE domain-containing protein</fullName>
    </recommendedName>
</protein>
<feature type="transmembrane region" description="Helical" evidence="5">
    <location>
        <begin position="79"/>
        <end position="100"/>
    </location>
</feature>
<accession>A0A645H9Q0</accession>
<dbReference type="EMBL" id="VSSQ01088077">
    <property type="protein sequence ID" value="MPN34839.1"/>
    <property type="molecule type" value="Genomic_DNA"/>
</dbReference>
<feature type="transmembrane region" description="Helical" evidence="5">
    <location>
        <begin position="121"/>
        <end position="137"/>
    </location>
</feature>
<evidence type="ECO:0000256" key="4">
    <source>
        <dbReference type="ARBA" id="ARBA00023136"/>
    </source>
</evidence>
<evidence type="ECO:0000256" key="1">
    <source>
        <dbReference type="ARBA" id="ARBA00004141"/>
    </source>
</evidence>
<comment type="caution">
    <text evidence="7">The sequence shown here is derived from an EMBL/GenBank/DDBJ whole genome shotgun (WGS) entry which is preliminary data.</text>
</comment>